<dbReference type="HOGENOM" id="CLU_1857163_0_0_1"/>
<dbReference type="EMBL" id="AMQN01016265">
    <property type="status" value="NOT_ANNOTATED_CDS"/>
    <property type="molecule type" value="Genomic_DNA"/>
</dbReference>
<reference evidence="4" key="1">
    <citation type="submission" date="2012-12" db="EMBL/GenBank/DDBJ databases">
        <authorList>
            <person name="Hellsten U."/>
            <person name="Grimwood J."/>
            <person name="Chapman J.A."/>
            <person name="Shapiro H."/>
            <person name="Aerts A."/>
            <person name="Otillar R.P."/>
            <person name="Terry A.Y."/>
            <person name="Boore J.L."/>
            <person name="Simakov O."/>
            <person name="Marletaz F."/>
            <person name="Cho S.-J."/>
            <person name="Edsinger-Gonzales E."/>
            <person name="Havlak P."/>
            <person name="Kuo D.-H."/>
            <person name="Larsson T."/>
            <person name="Lv J."/>
            <person name="Arendt D."/>
            <person name="Savage R."/>
            <person name="Osoegawa K."/>
            <person name="de Jong P."/>
            <person name="Lindberg D.R."/>
            <person name="Seaver E.C."/>
            <person name="Weisblat D.A."/>
            <person name="Putnam N.H."/>
            <person name="Grigoriev I.V."/>
            <person name="Rokhsar D.S."/>
        </authorList>
    </citation>
    <scope>NUCLEOTIDE SEQUENCE</scope>
    <source>
        <strain evidence="4">I ESC-2004</strain>
    </source>
</reference>
<sequence>MPYRCEVEGFSSVSTDGVWLYFWPRDEAQVKLWDRFVRSYRLERRYGRIGVLACWFFFKTVISGVVVVTMVIMDIRFITVIIVIMIISVFMISMAIRVITVITVIMVIRVVRVTRVIAIFMIIMIFGVIGETFVIQNE</sequence>
<dbReference type="AlphaFoldDB" id="R7VIL5"/>
<dbReference type="OrthoDB" id="7312725at2759"/>
<evidence type="ECO:0000313" key="3">
    <source>
        <dbReference type="EnsemblMetazoa" id="CapteP205530"/>
    </source>
</evidence>
<gene>
    <name evidence="2" type="ORF">CAPTEDRAFT_205530</name>
</gene>
<evidence type="ECO:0000313" key="2">
    <source>
        <dbReference type="EMBL" id="ELU18469.1"/>
    </source>
</evidence>
<accession>R7VIL5</accession>
<keyword evidence="1" id="KW-1133">Transmembrane helix</keyword>
<keyword evidence="4" id="KW-1185">Reference proteome</keyword>
<protein>
    <submittedName>
        <fullName evidence="2 3">Uncharacterized protein</fullName>
    </submittedName>
</protein>
<evidence type="ECO:0000313" key="4">
    <source>
        <dbReference type="Proteomes" id="UP000014760"/>
    </source>
</evidence>
<dbReference type="Proteomes" id="UP000014760">
    <property type="component" value="Unassembled WGS sequence"/>
</dbReference>
<feature type="transmembrane region" description="Helical" evidence="1">
    <location>
        <begin position="116"/>
        <end position="135"/>
    </location>
</feature>
<name>R7VIL5_CAPTE</name>
<reference evidence="2 4" key="2">
    <citation type="journal article" date="2013" name="Nature">
        <title>Insights into bilaterian evolution from three spiralian genomes.</title>
        <authorList>
            <person name="Simakov O."/>
            <person name="Marletaz F."/>
            <person name="Cho S.J."/>
            <person name="Edsinger-Gonzales E."/>
            <person name="Havlak P."/>
            <person name="Hellsten U."/>
            <person name="Kuo D.H."/>
            <person name="Larsson T."/>
            <person name="Lv J."/>
            <person name="Arendt D."/>
            <person name="Savage R."/>
            <person name="Osoegawa K."/>
            <person name="de Jong P."/>
            <person name="Grimwood J."/>
            <person name="Chapman J.A."/>
            <person name="Shapiro H."/>
            <person name="Aerts A."/>
            <person name="Otillar R.P."/>
            <person name="Terry A.Y."/>
            <person name="Boore J.L."/>
            <person name="Grigoriev I.V."/>
            <person name="Lindberg D.R."/>
            <person name="Seaver E.C."/>
            <person name="Weisblat D.A."/>
            <person name="Putnam N.H."/>
            <person name="Rokhsar D.S."/>
        </authorList>
    </citation>
    <scope>NUCLEOTIDE SEQUENCE</scope>
    <source>
        <strain evidence="2 4">I ESC-2004</strain>
    </source>
</reference>
<proteinExistence type="predicted"/>
<keyword evidence="1" id="KW-0472">Membrane</keyword>
<dbReference type="EMBL" id="AMQN01016266">
    <property type="status" value="NOT_ANNOTATED_CDS"/>
    <property type="molecule type" value="Genomic_DNA"/>
</dbReference>
<dbReference type="EnsemblMetazoa" id="CapteT205530">
    <property type="protein sequence ID" value="CapteP205530"/>
    <property type="gene ID" value="CapteG205530"/>
</dbReference>
<dbReference type="EMBL" id="KB291891">
    <property type="protein sequence ID" value="ELU18469.1"/>
    <property type="molecule type" value="Genomic_DNA"/>
</dbReference>
<organism evidence="2">
    <name type="scientific">Capitella teleta</name>
    <name type="common">Polychaete worm</name>
    <dbReference type="NCBI Taxonomy" id="283909"/>
    <lineage>
        <taxon>Eukaryota</taxon>
        <taxon>Metazoa</taxon>
        <taxon>Spiralia</taxon>
        <taxon>Lophotrochozoa</taxon>
        <taxon>Annelida</taxon>
        <taxon>Polychaeta</taxon>
        <taxon>Sedentaria</taxon>
        <taxon>Scolecida</taxon>
        <taxon>Capitellidae</taxon>
        <taxon>Capitella</taxon>
    </lineage>
</organism>
<feature type="transmembrane region" description="Helical" evidence="1">
    <location>
        <begin position="49"/>
        <end position="72"/>
    </location>
</feature>
<reference evidence="3" key="3">
    <citation type="submission" date="2015-06" db="UniProtKB">
        <authorList>
            <consortium name="EnsemblMetazoa"/>
        </authorList>
    </citation>
    <scope>IDENTIFICATION</scope>
</reference>
<evidence type="ECO:0000256" key="1">
    <source>
        <dbReference type="SAM" id="Phobius"/>
    </source>
</evidence>
<keyword evidence="1" id="KW-0812">Transmembrane</keyword>
<dbReference type="EMBL" id="AMQN01016264">
    <property type="status" value="NOT_ANNOTATED_CDS"/>
    <property type="molecule type" value="Genomic_DNA"/>
</dbReference>
<dbReference type="EMBL" id="AMQN01016263">
    <property type="status" value="NOT_ANNOTATED_CDS"/>
    <property type="molecule type" value="Genomic_DNA"/>
</dbReference>
<feature type="transmembrane region" description="Helical" evidence="1">
    <location>
        <begin position="78"/>
        <end position="104"/>
    </location>
</feature>